<dbReference type="PIRSF" id="PIRSF027833">
    <property type="entry name" value="MtTFB2"/>
    <property type="match status" value="1"/>
</dbReference>
<protein>
    <recommendedName>
        <fullName evidence="11">rRNA adenine N(6)-methyltransferase</fullName>
        <ecNumber evidence="11">2.1.1.-</ecNumber>
    </recommendedName>
</protein>
<dbReference type="InterPro" id="IPR029063">
    <property type="entry name" value="SAM-dependent_MTases_sf"/>
</dbReference>
<comment type="similarity">
    <text evidence="11">Belongs to the class I-like SAM-binding methyltransferase superfamily. rRNA adenine N(6)-methyltransferase family.</text>
</comment>
<dbReference type="InterPro" id="IPR001737">
    <property type="entry name" value="KsgA/Erm"/>
</dbReference>
<dbReference type="Proteomes" id="UP000070412">
    <property type="component" value="Unassembled WGS sequence"/>
</dbReference>
<dbReference type="AlphaFoldDB" id="A0A834R474"/>
<reference evidence="12" key="2">
    <citation type="submission" date="2020-01" db="EMBL/GenBank/DDBJ databases">
        <authorList>
            <person name="Korhonen P.K.K."/>
            <person name="Guangxu M.G."/>
            <person name="Wang T.W."/>
            <person name="Stroehlein A.J.S."/>
            <person name="Young N.D."/>
            <person name="Ang C.-S.A."/>
            <person name="Fernando D.W.F."/>
            <person name="Lu H.L."/>
            <person name="Taylor S.T."/>
            <person name="Ehtesham M.E.M."/>
            <person name="Najaraj S.H.N."/>
            <person name="Harsha G.H.G."/>
            <person name="Madugundu A.M."/>
            <person name="Renuse S.R."/>
            <person name="Holt D.H."/>
            <person name="Pandey A.P."/>
            <person name="Papenfuss A.P."/>
            <person name="Gasser R.B.G."/>
            <person name="Fischer K.F."/>
        </authorList>
    </citation>
    <scope>NUCLEOTIDE SEQUENCE</scope>
    <source>
        <strain evidence="12">SSS_KF_BRIS2020</strain>
    </source>
</reference>
<evidence type="ECO:0000256" key="11">
    <source>
        <dbReference type="RuleBase" id="RU362106"/>
    </source>
</evidence>
<evidence type="ECO:0000313" key="13">
    <source>
        <dbReference type="EnsemblMetazoa" id="KAF7489334.1"/>
    </source>
</evidence>
<dbReference type="Gene3D" id="3.40.50.150">
    <property type="entry name" value="Vaccinia Virus protein VP39"/>
    <property type="match status" value="1"/>
</dbReference>
<keyword evidence="8" id="KW-0805">Transcription regulation</keyword>
<keyword evidence="7" id="KW-0809">Transit peptide</keyword>
<dbReference type="GO" id="GO:0000179">
    <property type="term" value="F:rRNA (adenine-N6,N6-)-dimethyltransferase activity"/>
    <property type="evidence" value="ECO:0007669"/>
    <property type="project" value="TreeGrafter"/>
</dbReference>
<evidence type="ECO:0000256" key="2">
    <source>
        <dbReference type="ARBA" id="ARBA00022552"/>
    </source>
</evidence>
<dbReference type="PANTHER" id="PTHR11727:SF13">
    <property type="entry name" value="DIMETHYLADENOSINE TRANSFERASE 2, MITOCHONDRIAL"/>
    <property type="match status" value="1"/>
</dbReference>
<evidence type="ECO:0000256" key="10">
    <source>
        <dbReference type="ARBA" id="ARBA00023163"/>
    </source>
</evidence>
<comment type="subcellular location">
    <subcellularLocation>
        <location evidence="1">Mitochondrion</location>
    </subcellularLocation>
</comment>
<evidence type="ECO:0000256" key="5">
    <source>
        <dbReference type="ARBA" id="ARBA00022691"/>
    </source>
</evidence>
<keyword evidence="4 11" id="KW-0808">Transferase</keyword>
<evidence type="ECO:0000256" key="3">
    <source>
        <dbReference type="ARBA" id="ARBA00022603"/>
    </source>
</evidence>
<keyword evidence="5 11" id="KW-0949">S-adenosyl-L-methionine</keyword>
<dbReference type="Pfam" id="PF00398">
    <property type="entry name" value="RrnaAD"/>
    <property type="match status" value="1"/>
</dbReference>
<dbReference type="SUPFAM" id="SSF53335">
    <property type="entry name" value="S-adenosyl-L-methionine-dependent methyltransferases"/>
    <property type="match status" value="1"/>
</dbReference>
<dbReference type="PANTHER" id="PTHR11727">
    <property type="entry name" value="DIMETHYLADENOSINE TRANSFERASE"/>
    <property type="match status" value="1"/>
</dbReference>
<dbReference type="EMBL" id="WVUK01000065">
    <property type="protein sequence ID" value="KAF7489334.1"/>
    <property type="molecule type" value="Genomic_DNA"/>
</dbReference>
<evidence type="ECO:0000256" key="1">
    <source>
        <dbReference type="ARBA" id="ARBA00004173"/>
    </source>
</evidence>
<keyword evidence="3 11" id="KW-0489">Methyltransferase</keyword>
<dbReference type="GO" id="GO:0006391">
    <property type="term" value="P:transcription initiation at mitochondrial promoter"/>
    <property type="evidence" value="ECO:0007669"/>
    <property type="project" value="TreeGrafter"/>
</dbReference>
<keyword evidence="14" id="KW-1185">Reference proteome</keyword>
<keyword evidence="2 11" id="KW-0698">rRNA processing</keyword>
<keyword evidence="6" id="KW-0694">RNA-binding</keyword>
<evidence type="ECO:0000256" key="4">
    <source>
        <dbReference type="ARBA" id="ARBA00022679"/>
    </source>
</evidence>
<evidence type="ECO:0000313" key="12">
    <source>
        <dbReference type="EMBL" id="KAF7489334.1"/>
    </source>
</evidence>
<organism evidence="12">
    <name type="scientific">Sarcoptes scabiei</name>
    <name type="common">Itch mite</name>
    <name type="synonym">Acarus scabiei</name>
    <dbReference type="NCBI Taxonomy" id="52283"/>
    <lineage>
        <taxon>Eukaryota</taxon>
        <taxon>Metazoa</taxon>
        <taxon>Ecdysozoa</taxon>
        <taxon>Arthropoda</taxon>
        <taxon>Chelicerata</taxon>
        <taxon>Arachnida</taxon>
        <taxon>Acari</taxon>
        <taxon>Acariformes</taxon>
        <taxon>Sarcoptiformes</taxon>
        <taxon>Astigmata</taxon>
        <taxon>Psoroptidia</taxon>
        <taxon>Sarcoptoidea</taxon>
        <taxon>Sarcoptidae</taxon>
        <taxon>Sarcoptinae</taxon>
        <taxon>Sarcoptes</taxon>
    </lineage>
</organism>
<proteinExistence type="inferred from homology"/>
<reference evidence="14" key="1">
    <citation type="journal article" date="2020" name="PLoS Negl. Trop. Dis.">
        <title>High-quality nuclear genome for Sarcoptes scabiei-A critical resource for a neglected parasite.</title>
        <authorList>
            <person name="Korhonen P.K."/>
            <person name="Gasser R.B."/>
            <person name="Ma G."/>
            <person name="Wang T."/>
            <person name="Stroehlein A.J."/>
            <person name="Young N.D."/>
            <person name="Ang C.S."/>
            <person name="Fernando D.D."/>
            <person name="Lu H.C."/>
            <person name="Taylor S."/>
            <person name="Reynolds S.L."/>
            <person name="Mofiz E."/>
            <person name="Najaraj S.H."/>
            <person name="Gowda H."/>
            <person name="Madugundu A."/>
            <person name="Renuse S."/>
            <person name="Holt D."/>
            <person name="Pandey A."/>
            <person name="Papenfuss A.T."/>
            <person name="Fischer K."/>
        </authorList>
    </citation>
    <scope>NUCLEOTIDE SEQUENCE [LARGE SCALE GENOMIC DNA]</scope>
</reference>
<evidence type="ECO:0000313" key="14">
    <source>
        <dbReference type="Proteomes" id="UP000070412"/>
    </source>
</evidence>
<name>A0A834R474_SARSC</name>
<dbReference type="GO" id="GO:0003723">
    <property type="term" value="F:RNA binding"/>
    <property type="evidence" value="ECO:0007669"/>
    <property type="project" value="UniProtKB-KW"/>
</dbReference>
<sequence>MTDDVRFENQMKLYQKRTSNRFICLNNRKLAEIICQKISEKINSDEKLIYEAAPGQGILTQCLLNQTDKKIRVFENDYTKKNVLQRLQTNYGDRLEIIDRQILDFSNGFYKLLGIERDEMLRTCFDDLTIFDGIKDQRSYLLFAALSPFLAREFLSYLIYSLIHSETFFQNNHRNEFYLFVPVSVLKTMVGQPSKNLRYYTSFTINLNTLFSFEVLDFSSLDIEGLNQIKINNQFYSIFSARNFVYTNERKFKSKENFVFIHLKASDLIDQVDNETLIDYFSFIRQSFVKRSNNVIEFYDKIFPGCAAELIRLNISYFKSMGDLTIEEILIIFNYLHSLNEYQNSIFREFQ</sequence>
<dbReference type="OrthoDB" id="9895503at2759"/>
<evidence type="ECO:0000256" key="7">
    <source>
        <dbReference type="ARBA" id="ARBA00022946"/>
    </source>
</evidence>
<evidence type="ECO:0000256" key="8">
    <source>
        <dbReference type="ARBA" id="ARBA00023015"/>
    </source>
</evidence>
<dbReference type="EC" id="2.1.1.-" evidence="11"/>
<reference evidence="13" key="3">
    <citation type="submission" date="2022-06" db="UniProtKB">
        <authorList>
            <consortium name="EnsemblMetazoa"/>
        </authorList>
    </citation>
    <scope>IDENTIFICATION</scope>
</reference>
<evidence type="ECO:0000256" key="6">
    <source>
        <dbReference type="ARBA" id="ARBA00022884"/>
    </source>
</evidence>
<accession>A0A834R474</accession>
<keyword evidence="9" id="KW-0496">Mitochondrion</keyword>
<evidence type="ECO:0000256" key="9">
    <source>
        <dbReference type="ARBA" id="ARBA00023128"/>
    </source>
</evidence>
<dbReference type="EnsemblMetazoa" id="SSS_2389s_mrna">
    <property type="protein sequence ID" value="KAF7489334.1"/>
    <property type="gene ID" value="SSS_2389"/>
</dbReference>
<gene>
    <name evidence="12" type="ORF">SSS_2389</name>
</gene>
<dbReference type="GO" id="GO:0034246">
    <property type="term" value="F:mitochondrial transcription factor activity"/>
    <property type="evidence" value="ECO:0007669"/>
    <property type="project" value="TreeGrafter"/>
</dbReference>
<keyword evidence="10" id="KW-0804">Transcription</keyword>
<dbReference type="GO" id="GO:0005759">
    <property type="term" value="C:mitochondrial matrix"/>
    <property type="evidence" value="ECO:0007669"/>
    <property type="project" value="TreeGrafter"/>
</dbReference>